<dbReference type="HAMAP" id="MF_00197">
    <property type="entry name" value="DAP_epimerase"/>
    <property type="match status" value="1"/>
</dbReference>
<comment type="caution">
    <text evidence="8">Lacks conserved residue(s) required for the propagation of feature annotation.</text>
</comment>
<comment type="catalytic activity">
    <reaction evidence="7 8">
        <text>(2S,6S)-2,6-diaminopimelate = meso-2,6-diaminopimelate</text>
        <dbReference type="Rhea" id="RHEA:15393"/>
        <dbReference type="ChEBI" id="CHEBI:57609"/>
        <dbReference type="ChEBI" id="CHEBI:57791"/>
        <dbReference type="EC" id="5.1.1.7"/>
    </reaction>
</comment>
<evidence type="ECO:0000256" key="2">
    <source>
        <dbReference type="ARBA" id="ARBA00010219"/>
    </source>
</evidence>
<feature type="binding site" evidence="8">
    <location>
        <begin position="198"/>
        <end position="199"/>
    </location>
    <ligand>
        <name>substrate</name>
    </ligand>
</feature>
<organism evidence="10 11">
    <name type="scientific">Pedobacter cryoconitis</name>
    <dbReference type="NCBI Taxonomy" id="188932"/>
    <lineage>
        <taxon>Bacteria</taxon>
        <taxon>Pseudomonadati</taxon>
        <taxon>Bacteroidota</taxon>
        <taxon>Sphingobacteriia</taxon>
        <taxon>Sphingobacteriales</taxon>
        <taxon>Sphingobacteriaceae</taxon>
        <taxon>Pedobacter</taxon>
    </lineage>
</organism>
<dbReference type="Proteomes" id="UP000249754">
    <property type="component" value="Unassembled WGS sequence"/>
</dbReference>
<feature type="site" description="Could be important to modulate the pK values of the two catalytic cysteine residues" evidence="8">
    <location>
        <position position="149"/>
    </location>
</feature>
<reference evidence="10 11" key="1">
    <citation type="submission" date="2018-06" db="EMBL/GenBank/DDBJ databases">
        <title>Genomic Encyclopedia of Archaeal and Bacterial Type Strains, Phase II (KMG-II): from individual species to whole genera.</title>
        <authorList>
            <person name="Goeker M."/>
        </authorList>
    </citation>
    <scope>NUCLEOTIDE SEQUENCE [LARGE SCALE GENOMIC DNA]</scope>
    <source>
        <strain evidence="10 11">DSM 14825</strain>
    </source>
</reference>
<dbReference type="Gene3D" id="3.10.310.10">
    <property type="entry name" value="Diaminopimelate Epimerase, Chain A, domain 1"/>
    <property type="match status" value="2"/>
</dbReference>
<dbReference type="InterPro" id="IPR001653">
    <property type="entry name" value="DAP_epimerase_DapF"/>
</dbReference>
<evidence type="ECO:0000256" key="4">
    <source>
        <dbReference type="ARBA" id="ARBA00022605"/>
    </source>
</evidence>
<evidence type="ECO:0000256" key="3">
    <source>
        <dbReference type="ARBA" id="ARBA00013080"/>
    </source>
</evidence>
<feature type="binding site" evidence="8">
    <location>
        <position position="22"/>
    </location>
    <ligand>
        <name>substrate</name>
    </ligand>
</feature>
<feature type="binding site" evidence="8">
    <location>
        <begin position="209"/>
        <end position="210"/>
    </location>
    <ligand>
        <name>substrate</name>
    </ligand>
</feature>
<proteinExistence type="inferred from homology"/>
<dbReference type="SUPFAM" id="SSF54506">
    <property type="entry name" value="Diaminopimelate epimerase-like"/>
    <property type="match status" value="2"/>
</dbReference>
<dbReference type="GO" id="GO:0005829">
    <property type="term" value="C:cytosol"/>
    <property type="evidence" value="ECO:0007669"/>
    <property type="project" value="TreeGrafter"/>
</dbReference>
<dbReference type="GO" id="GO:0008837">
    <property type="term" value="F:diaminopimelate epimerase activity"/>
    <property type="evidence" value="ECO:0007669"/>
    <property type="project" value="UniProtKB-UniRule"/>
</dbReference>
<feature type="site" description="Could be important to modulate the pK values of the two catalytic cysteine residues" evidence="8">
    <location>
        <position position="198"/>
    </location>
</feature>
<evidence type="ECO:0000256" key="7">
    <source>
        <dbReference type="ARBA" id="ARBA00051712"/>
    </source>
</evidence>
<keyword evidence="6 8" id="KW-0413">Isomerase</keyword>
<comment type="caution">
    <text evidence="10">The sequence shown here is derived from an EMBL/GenBank/DDBJ whole genome shotgun (WGS) entry which is preliminary data.</text>
</comment>
<evidence type="ECO:0000313" key="11">
    <source>
        <dbReference type="Proteomes" id="UP000249754"/>
    </source>
</evidence>
<keyword evidence="5 8" id="KW-0457">Lysine biosynthesis</keyword>
<dbReference type="EC" id="5.1.1.7" evidence="3 8"/>
<evidence type="ECO:0000256" key="1">
    <source>
        <dbReference type="ARBA" id="ARBA00005196"/>
    </source>
</evidence>
<feature type="active site" description="Proton donor" evidence="8">
    <location>
        <position position="83"/>
    </location>
</feature>
<evidence type="ECO:0000256" key="8">
    <source>
        <dbReference type="HAMAP-Rule" id="MF_00197"/>
    </source>
</evidence>
<dbReference type="RefSeq" id="WP_111635402.1">
    <property type="nucleotide sequence ID" value="NZ_QLLR01000026.1"/>
</dbReference>
<dbReference type="UniPathway" id="UPA00034">
    <property type="reaction ID" value="UER00025"/>
</dbReference>
<protein>
    <recommendedName>
        <fullName evidence="3 8">Diaminopimelate epimerase</fullName>
        <shortName evidence="8">DAP epimerase</shortName>
        <ecNumber evidence="3 8">5.1.1.7</ecNumber>
    </recommendedName>
    <alternativeName>
        <fullName evidence="8">PLP-independent amino acid racemase</fullName>
    </alternativeName>
</protein>
<name>A0A327S8X4_9SPHI</name>
<evidence type="ECO:0000256" key="9">
    <source>
        <dbReference type="PROSITE-ProRule" id="PRU10125"/>
    </source>
</evidence>
<dbReference type="Pfam" id="PF01678">
    <property type="entry name" value="DAP_epimerase"/>
    <property type="match status" value="2"/>
</dbReference>
<accession>A0A327S8X4</accession>
<comment type="pathway">
    <text evidence="1 8">Amino-acid biosynthesis; L-lysine biosynthesis via DAP pathway; DL-2,6-diaminopimelate from LL-2,6-diaminopimelate: step 1/1.</text>
</comment>
<comment type="similarity">
    <text evidence="2 8">Belongs to the diaminopimelate epimerase family.</text>
</comment>
<feature type="binding site" evidence="8">
    <location>
        <begin position="84"/>
        <end position="85"/>
    </location>
    <ligand>
        <name>substrate</name>
    </ligand>
</feature>
<gene>
    <name evidence="8" type="primary">dapF</name>
    <name evidence="10" type="ORF">LY11_04024</name>
</gene>
<evidence type="ECO:0000313" key="10">
    <source>
        <dbReference type="EMBL" id="RAJ25520.1"/>
    </source>
</evidence>
<dbReference type="GO" id="GO:0009089">
    <property type="term" value="P:lysine biosynthetic process via diaminopimelate"/>
    <property type="evidence" value="ECO:0007669"/>
    <property type="project" value="UniProtKB-UniRule"/>
</dbReference>
<sequence length="271" mass="30113">MLNTKPTDPSKPHFYKYQGAGNDFVLIDNRSQTFQYKDNNIVHQLCDRRFGVGADGLMLLQNHSEYDFEMIYFNADGNLSSMCGNGGRCIVAFAKHLGIIDTQTNFLAVDGPHYAKISAKGNWVDLQMIDVHEISRDGEAYVLNTGSPHYVAQVTALKEMDVFKQGSKIRNNTTYKKEGINVNFVEDKGDHLFVRTFERGVEDETFACGTGVTAVALAIAKHHGKTGSQVTEIEVLGGNLRVGFDYDGHEFTKVFLCGPAELVFEGNIKQL</sequence>
<keyword evidence="8" id="KW-0963">Cytoplasm</keyword>
<comment type="function">
    <text evidence="8">Catalyzes the stereoinversion of LL-2,6-diaminopimelate (L,L-DAP) to meso-diaminopimelate (meso-DAP), a precursor of L-lysine and an essential component of the bacterial peptidoglycan.</text>
</comment>
<dbReference type="PANTHER" id="PTHR31689:SF0">
    <property type="entry name" value="DIAMINOPIMELATE EPIMERASE"/>
    <property type="match status" value="1"/>
</dbReference>
<dbReference type="STRING" id="188932.AY601_3913"/>
<dbReference type="EMBL" id="QLLR01000026">
    <property type="protein sequence ID" value="RAJ25520.1"/>
    <property type="molecule type" value="Genomic_DNA"/>
</dbReference>
<comment type="subcellular location">
    <subcellularLocation>
        <location evidence="8">Cytoplasm</location>
    </subcellularLocation>
</comment>
<dbReference type="OrthoDB" id="9805408at2"/>
<dbReference type="InterPro" id="IPR018510">
    <property type="entry name" value="DAP_epimerase_AS"/>
</dbReference>
<dbReference type="AlphaFoldDB" id="A0A327S8X4"/>
<dbReference type="NCBIfam" id="TIGR00652">
    <property type="entry name" value="DapF"/>
    <property type="match status" value="1"/>
</dbReference>
<evidence type="ECO:0000256" key="5">
    <source>
        <dbReference type="ARBA" id="ARBA00023154"/>
    </source>
</evidence>
<feature type="active site" description="Proton acceptor" evidence="8">
    <location>
        <position position="208"/>
    </location>
</feature>
<keyword evidence="4 8" id="KW-0028">Amino-acid biosynthesis</keyword>
<evidence type="ECO:0000256" key="6">
    <source>
        <dbReference type="ARBA" id="ARBA00023235"/>
    </source>
</evidence>
<comment type="subunit">
    <text evidence="8">Homodimer.</text>
</comment>
<feature type="binding site" evidence="8">
    <location>
        <position position="181"/>
    </location>
    <ligand>
        <name>substrate</name>
    </ligand>
</feature>
<feature type="binding site" evidence="8">
    <location>
        <position position="74"/>
    </location>
    <ligand>
        <name>substrate</name>
    </ligand>
</feature>
<dbReference type="PANTHER" id="PTHR31689">
    <property type="entry name" value="DIAMINOPIMELATE EPIMERASE, CHLOROPLASTIC"/>
    <property type="match status" value="1"/>
</dbReference>
<feature type="active site" evidence="9">
    <location>
        <position position="83"/>
    </location>
</feature>
<dbReference type="PROSITE" id="PS01326">
    <property type="entry name" value="DAP_EPIMERASE"/>
    <property type="match status" value="1"/>
</dbReference>